<dbReference type="RefSeq" id="WP_201682575.1">
    <property type="nucleotide sequence ID" value="NZ_JAEQNA010000001.1"/>
</dbReference>
<comment type="subcellular location">
    <subcellularLocation>
        <location evidence="10">Cytoplasm</location>
    </subcellularLocation>
</comment>
<dbReference type="PIRSF" id="PIRSF000495">
    <property type="entry name" value="Amidotransf_hisH"/>
    <property type="match status" value="1"/>
</dbReference>
<comment type="pathway">
    <text evidence="1 10">Amino-acid biosynthesis; L-histidine biosynthesis; L-histidine from 5-phospho-alpha-D-ribose 1-diphosphate: step 5/9.</text>
</comment>
<evidence type="ECO:0000313" key="14">
    <source>
        <dbReference type="Proteomes" id="UP000613011"/>
    </source>
</evidence>
<comment type="caution">
    <text evidence="13">The sequence shown here is derived from an EMBL/GenBank/DDBJ whole genome shotgun (WGS) entry which is preliminary data.</text>
</comment>
<dbReference type="EC" id="4.3.2.10" evidence="10"/>
<organism evidence="13 14">
    <name type="scientific">Ramlibacter aurantiacus</name>
    <dbReference type="NCBI Taxonomy" id="2801330"/>
    <lineage>
        <taxon>Bacteria</taxon>
        <taxon>Pseudomonadati</taxon>
        <taxon>Pseudomonadota</taxon>
        <taxon>Betaproteobacteria</taxon>
        <taxon>Burkholderiales</taxon>
        <taxon>Comamonadaceae</taxon>
        <taxon>Ramlibacter</taxon>
    </lineage>
</organism>
<dbReference type="Pfam" id="PF00117">
    <property type="entry name" value="GATase"/>
    <property type="match status" value="1"/>
</dbReference>
<evidence type="ECO:0000256" key="4">
    <source>
        <dbReference type="ARBA" id="ARBA00022801"/>
    </source>
</evidence>
<evidence type="ECO:0000256" key="5">
    <source>
        <dbReference type="ARBA" id="ARBA00022962"/>
    </source>
</evidence>
<keyword evidence="14" id="KW-1185">Reference proteome</keyword>
<dbReference type="GO" id="GO:0000105">
    <property type="term" value="P:L-histidine biosynthetic process"/>
    <property type="evidence" value="ECO:0007669"/>
    <property type="project" value="UniProtKB-UniRule"/>
</dbReference>
<dbReference type="PROSITE" id="PS51273">
    <property type="entry name" value="GATASE_TYPE_1"/>
    <property type="match status" value="1"/>
</dbReference>
<proteinExistence type="inferred from homology"/>
<evidence type="ECO:0000256" key="9">
    <source>
        <dbReference type="ARBA" id="ARBA00049534"/>
    </source>
</evidence>
<comment type="function">
    <text evidence="10">IGPS catalyzes the conversion of PRFAR and glutamine to IGP, AICAR and glutamate. The HisH subunit catalyzes the hydrolysis of glutamine to glutamate and ammonia as part of the synthesis of IGP and AICAR. The resulting ammonia molecule is channeled to the active site of HisF.</text>
</comment>
<evidence type="ECO:0000313" key="13">
    <source>
        <dbReference type="EMBL" id="MBL0419555.1"/>
    </source>
</evidence>
<dbReference type="PANTHER" id="PTHR42701">
    <property type="entry name" value="IMIDAZOLE GLYCEROL PHOSPHATE SYNTHASE SUBUNIT HISH"/>
    <property type="match status" value="1"/>
</dbReference>
<gene>
    <name evidence="10 13" type="primary">hisH</name>
    <name evidence="13" type="ORF">JI739_04250</name>
</gene>
<evidence type="ECO:0000259" key="12">
    <source>
        <dbReference type="Pfam" id="PF00117"/>
    </source>
</evidence>
<dbReference type="NCBIfam" id="TIGR01855">
    <property type="entry name" value="IMP_synth_hisH"/>
    <property type="match status" value="1"/>
</dbReference>
<dbReference type="AlphaFoldDB" id="A0A937D2A7"/>
<comment type="catalytic activity">
    <reaction evidence="8 10">
        <text>5-[(5-phospho-1-deoxy-D-ribulos-1-ylimino)methylamino]-1-(5-phospho-beta-D-ribosyl)imidazole-4-carboxamide + L-glutamine = D-erythro-1-(imidazol-4-yl)glycerol 3-phosphate + 5-amino-1-(5-phospho-beta-D-ribosyl)imidazole-4-carboxamide + L-glutamate + H(+)</text>
        <dbReference type="Rhea" id="RHEA:24793"/>
        <dbReference type="ChEBI" id="CHEBI:15378"/>
        <dbReference type="ChEBI" id="CHEBI:29985"/>
        <dbReference type="ChEBI" id="CHEBI:58278"/>
        <dbReference type="ChEBI" id="CHEBI:58359"/>
        <dbReference type="ChEBI" id="CHEBI:58475"/>
        <dbReference type="ChEBI" id="CHEBI:58525"/>
        <dbReference type="EC" id="4.3.2.10"/>
    </reaction>
</comment>
<dbReference type="Proteomes" id="UP000613011">
    <property type="component" value="Unassembled WGS sequence"/>
</dbReference>
<dbReference type="GO" id="GO:0005737">
    <property type="term" value="C:cytoplasm"/>
    <property type="evidence" value="ECO:0007669"/>
    <property type="project" value="UniProtKB-SubCell"/>
</dbReference>
<evidence type="ECO:0000256" key="1">
    <source>
        <dbReference type="ARBA" id="ARBA00005091"/>
    </source>
</evidence>
<dbReference type="GO" id="GO:0004359">
    <property type="term" value="F:glutaminase activity"/>
    <property type="evidence" value="ECO:0007669"/>
    <property type="project" value="UniProtKB-EC"/>
</dbReference>
<feature type="domain" description="Glutamine amidotransferase" evidence="12">
    <location>
        <begin position="4"/>
        <end position="199"/>
    </location>
</feature>
<dbReference type="EMBL" id="JAEQNA010000001">
    <property type="protein sequence ID" value="MBL0419555.1"/>
    <property type="molecule type" value="Genomic_DNA"/>
</dbReference>
<dbReference type="Gene3D" id="3.40.50.880">
    <property type="match status" value="1"/>
</dbReference>
<dbReference type="PROSITE" id="PS51274">
    <property type="entry name" value="GATASE_COBBQ"/>
    <property type="match status" value="1"/>
</dbReference>
<evidence type="ECO:0000256" key="6">
    <source>
        <dbReference type="ARBA" id="ARBA00023102"/>
    </source>
</evidence>
<dbReference type="CDD" id="cd01748">
    <property type="entry name" value="GATase1_IGP_Synthase"/>
    <property type="match status" value="1"/>
</dbReference>
<keyword evidence="7 10" id="KW-0456">Lyase</keyword>
<feature type="active site" evidence="10 11">
    <location>
        <position position="185"/>
    </location>
</feature>
<dbReference type="SUPFAM" id="SSF52317">
    <property type="entry name" value="Class I glutamine amidotransferase-like"/>
    <property type="match status" value="1"/>
</dbReference>
<dbReference type="GO" id="GO:0000107">
    <property type="term" value="F:imidazoleglycerol-phosphate synthase activity"/>
    <property type="evidence" value="ECO:0007669"/>
    <property type="project" value="UniProtKB-UniRule"/>
</dbReference>
<keyword evidence="5 10" id="KW-0315">Glutamine amidotransferase</keyword>
<dbReference type="PANTHER" id="PTHR42701:SF1">
    <property type="entry name" value="IMIDAZOLE GLYCEROL PHOSPHATE SYNTHASE SUBUNIT HISH"/>
    <property type="match status" value="1"/>
</dbReference>
<comment type="subunit">
    <text evidence="2 10">Heterodimer of HisH and HisF.</text>
</comment>
<dbReference type="HAMAP" id="MF_00278">
    <property type="entry name" value="HisH"/>
    <property type="match status" value="1"/>
</dbReference>
<accession>A0A937D2A7</accession>
<evidence type="ECO:0000256" key="3">
    <source>
        <dbReference type="ARBA" id="ARBA00022605"/>
    </source>
</evidence>
<protein>
    <recommendedName>
        <fullName evidence="10">Imidazole glycerol phosphate synthase subunit HisH</fullName>
        <ecNumber evidence="10">4.3.2.10</ecNumber>
    </recommendedName>
    <alternativeName>
        <fullName evidence="10">IGP synthase glutaminase subunit</fullName>
        <ecNumber evidence="10">3.5.1.2</ecNumber>
    </alternativeName>
    <alternativeName>
        <fullName evidence="10">IGP synthase subunit HisH</fullName>
    </alternativeName>
    <alternativeName>
        <fullName evidence="10">ImGP synthase subunit HisH</fullName>
        <shortName evidence="10">IGPS subunit HisH</shortName>
    </alternativeName>
</protein>
<dbReference type="InterPro" id="IPR029062">
    <property type="entry name" value="Class_I_gatase-like"/>
</dbReference>
<dbReference type="InterPro" id="IPR010139">
    <property type="entry name" value="Imidazole-glycPsynth_HisH"/>
</dbReference>
<evidence type="ECO:0000256" key="2">
    <source>
        <dbReference type="ARBA" id="ARBA00011152"/>
    </source>
</evidence>
<dbReference type="EC" id="3.5.1.2" evidence="10"/>
<keyword evidence="6 10" id="KW-0368">Histidine biosynthesis</keyword>
<comment type="catalytic activity">
    <reaction evidence="9 10">
        <text>L-glutamine + H2O = L-glutamate + NH4(+)</text>
        <dbReference type="Rhea" id="RHEA:15889"/>
        <dbReference type="ChEBI" id="CHEBI:15377"/>
        <dbReference type="ChEBI" id="CHEBI:28938"/>
        <dbReference type="ChEBI" id="CHEBI:29985"/>
        <dbReference type="ChEBI" id="CHEBI:58359"/>
        <dbReference type="EC" id="3.5.1.2"/>
    </reaction>
</comment>
<keyword evidence="10" id="KW-0963">Cytoplasm</keyword>
<dbReference type="InterPro" id="IPR017926">
    <property type="entry name" value="GATASE"/>
</dbReference>
<keyword evidence="4 10" id="KW-0378">Hydrolase</keyword>
<evidence type="ECO:0000256" key="10">
    <source>
        <dbReference type="HAMAP-Rule" id="MF_00278"/>
    </source>
</evidence>
<dbReference type="GO" id="GO:0016829">
    <property type="term" value="F:lyase activity"/>
    <property type="evidence" value="ECO:0007669"/>
    <property type="project" value="UniProtKB-KW"/>
</dbReference>
<name>A0A937D2A7_9BURK</name>
<evidence type="ECO:0000256" key="7">
    <source>
        <dbReference type="ARBA" id="ARBA00023239"/>
    </source>
</evidence>
<feature type="active site" description="Nucleophile" evidence="10 11">
    <location>
        <position position="80"/>
    </location>
</feature>
<keyword evidence="3 10" id="KW-0028">Amino-acid biosynthesis</keyword>
<feature type="active site" evidence="10 11">
    <location>
        <position position="187"/>
    </location>
</feature>
<evidence type="ECO:0000256" key="11">
    <source>
        <dbReference type="PIRSR" id="PIRSR000495-1"/>
    </source>
</evidence>
<reference evidence="13" key="1">
    <citation type="submission" date="2021-01" db="EMBL/GenBank/DDBJ databases">
        <title>Ramlibacter sp. strain AW1 16S ribosomal RNA gene Genome sequencing and assembly.</title>
        <authorList>
            <person name="Kang M."/>
        </authorList>
    </citation>
    <scope>NUCLEOTIDE SEQUENCE</scope>
    <source>
        <strain evidence="13">AW1</strain>
    </source>
</reference>
<sequence>MISVVDYGVVNLGSMLNMLKKIGADAQIVSTEDEIARAKKILLPGVGAFDQGMAALTRRQLAQPLIRKAQVEKIPVLGVCLGMQMLGHSSEEGRLPGLGLLDAHTARFKFDAGSRSKVPHMGWGTIQPAKSSRLIKGVDDQSRFYFVHSYHVVCHDSADVLATTEYGYDFVSMIQRGNIFGAQFHPEKSHRFGMSLLRAFAEL</sequence>
<evidence type="ECO:0000256" key="8">
    <source>
        <dbReference type="ARBA" id="ARBA00047838"/>
    </source>
</evidence>